<dbReference type="HAMAP" id="MF_00114">
    <property type="entry name" value="DeoC_type1"/>
    <property type="match status" value="1"/>
</dbReference>
<evidence type="ECO:0000313" key="8">
    <source>
        <dbReference type="EMBL" id="PSR30943.1"/>
    </source>
</evidence>
<name>A0A2T2X8V6_9FIRM</name>
<dbReference type="NCBIfam" id="TIGR00126">
    <property type="entry name" value="deoC"/>
    <property type="match status" value="1"/>
</dbReference>
<comment type="subcellular location">
    <subcellularLocation>
        <location evidence="7">Cytoplasm</location>
    </subcellularLocation>
</comment>
<gene>
    <name evidence="7 8" type="primary">deoC</name>
    <name evidence="8" type="ORF">C7B46_17385</name>
</gene>
<dbReference type="PANTHER" id="PTHR10889">
    <property type="entry name" value="DEOXYRIBOSE-PHOSPHATE ALDOLASE"/>
    <property type="match status" value="1"/>
</dbReference>
<evidence type="ECO:0000256" key="2">
    <source>
        <dbReference type="ARBA" id="ARBA00022490"/>
    </source>
</evidence>
<evidence type="ECO:0000256" key="4">
    <source>
        <dbReference type="ARBA" id="ARBA00023270"/>
    </source>
</evidence>
<comment type="similarity">
    <text evidence="1 7">Belongs to the DeoC/FbaB aldolase family. DeoC type 1 subfamily.</text>
</comment>
<comment type="pathway">
    <text evidence="7">Carbohydrate degradation; 2-deoxy-D-ribose 1-phosphate degradation; D-glyceraldehyde 3-phosphate and acetaldehyde from 2-deoxy-alpha-D-ribose 1-phosphate: step 2/2.</text>
</comment>
<dbReference type="Proteomes" id="UP000242972">
    <property type="component" value="Unassembled WGS sequence"/>
</dbReference>
<comment type="caution">
    <text evidence="8">The sequence shown here is derived from an EMBL/GenBank/DDBJ whole genome shotgun (WGS) entry which is preliminary data.</text>
</comment>
<evidence type="ECO:0000256" key="5">
    <source>
        <dbReference type="ARBA" id="ARBA00048791"/>
    </source>
</evidence>
<keyword evidence="3 7" id="KW-0456">Lyase</keyword>
<dbReference type="SUPFAM" id="SSF51569">
    <property type="entry name" value="Aldolase"/>
    <property type="match status" value="1"/>
</dbReference>
<keyword evidence="4 7" id="KW-0704">Schiff base</keyword>
<organism evidence="8 9">
    <name type="scientific">Sulfobacillus benefaciens</name>
    <dbReference type="NCBI Taxonomy" id="453960"/>
    <lineage>
        <taxon>Bacteria</taxon>
        <taxon>Bacillati</taxon>
        <taxon>Bacillota</taxon>
        <taxon>Clostridia</taxon>
        <taxon>Eubacteriales</taxon>
        <taxon>Clostridiales Family XVII. Incertae Sedis</taxon>
        <taxon>Sulfobacillus</taxon>
    </lineage>
</organism>
<dbReference type="InterPro" id="IPR011343">
    <property type="entry name" value="DeoC"/>
</dbReference>
<dbReference type="GO" id="GO:0006018">
    <property type="term" value="P:2-deoxyribose 1-phosphate catabolic process"/>
    <property type="evidence" value="ECO:0007669"/>
    <property type="project" value="UniProtKB-UniRule"/>
</dbReference>
<comment type="catalytic activity">
    <reaction evidence="5 7">
        <text>2-deoxy-D-ribose 5-phosphate = D-glyceraldehyde 3-phosphate + acetaldehyde</text>
        <dbReference type="Rhea" id="RHEA:12821"/>
        <dbReference type="ChEBI" id="CHEBI:15343"/>
        <dbReference type="ChEBI" id="CHEBI:59776"/>
        <dbReference type="ChEBI" id="CHEBI:62877"/>
        <dbReference type="EC" id="4.1.2.4"/>
    </reaction>
</comment>
<dbReference type="PANTHER" id="PTHR10889:SF1">
    <property type="entry name" value="DEOXYRIBOSE-PHOSPHATE ALDOLASE"/>
    <property type="match status" value="1"/>
</dbReference>
<dbReference type="InterPro" id="IPR013785">
    <property type="entry name" value="Aldolase_TIM"/>
</dbReference>
<dbReference type="InterPro" id="IPR002915">
    <property type="entry name" value="DeoC/FbaB/LacD_aldolase"/>
</dbReference>
<feature type="active site" description="Schiff-base intermediate with acetaldehyde" evidence="7">
    <location>
        <position position="156"/>
    </location>
</feature>
<proteinExistence type="inferred from homology"/>
<evidence type="ECO:0000256" key="3">
    <source>
        <dbReference type="ARBA" id="ARBA00023239"/>
    </source>
</evidence>
<evidence type="ECO:0000256" key="6">
    <source>
        <dbReference type="ARBA" id="ARBA00056337"/>
    </source>
</evidence>
<dbReference type="InterPro" id="IPR028581">
    <property type="entry name" value="DeoC_typeI"/>
</dbReference>
<evidence type="ECO:0000256" key="7">
    <source>
        <dbReference type="HAMAP-Rule" id="MF_00114"/>
    </source>
</evidence>
<protein>
    <recommendedName>
        <fullName evidence="7">Deoxyribose-phosphate aldolase</fullName>
        <shortName evidence="7">DERA</shortName>
        <ecNumber evidence="7">4.1.2.4</ecNumber>
    </recommendedName>
    <alternativeName>
        <fullName evidence="7">2-deoxy-D-ribose 5-phosphate aldolase</fullName>
    </alternativeName>
    <alternativeName>
        <fullName evidence="7">Phosphodeoxyriboaldolase</fullName>
        <shortName evidence="7">Deoxyriboaldolase</shortName>
    </alternativeName>
</protein>
<dbReference type="UniPathway" id="UPA00002">
    <property type="reaction ID" value="UER00468"/>
</dbReference>
<dbReference type="SMART" id="SM01133">
    <property type="entry name" value="DeoC"/>
    <property type="match status" value="1"/>
</dbReference>
<dbReference type="EMBL" id="PXYW01000071">
    <property type="protein sequence ID" value="PSR30943.1"/>
    <property type="molecule type" value="Genomic_DNA"/>
</dbReference>
<dbReference type="GO" id="GO:0009264">
    <property type="term" value="P:deoxyribonucleotide catabolic process"/>
    <property type="evidence" value="ECO:0007669"/>
    <property type="project" value="UniProtKB-UniRule"/>
</dbReference>
<reference evidence="8 9" key="1">
    <citation type="journal article" date="2014" name="BMC Genomics">
        <title>Comparison of environmental and isolate Sulfobacillus genomes reveals diverse carbon, sulfur, nitrogen, and hydrogen metabolisms.</title>
        <authorList>
            <person name="Justice N.B."/>
            <person name="Norman A."/>
            <person name="Brown C.T."/>
            <person name="Singh A."/>
            <person name="Thomas B.C."/>
            <person name="Banfield J.F."/>
        </authorList>
    </citation>
    <scope>NUCLEOTIDE SEQUENCE [LARGE SCALE GENOMIC DNA]</scope>
    <source>
        <strain evidence="8">AMDSBA4</strain>
    </source>
</reference>
<dbReference type="PIRSF" id="PIRSF001357">
    <property type="entry name" value="DeoC"/>
    <property type="match status" value="1"/>
</dbReference>
<accession>A0A2T2X8V6</accession>
<dbReference type="Gene3D" id="3.20.20.70">
    <property type="entry name" value="Aldolase class I"/>
    <property type="match status" value="1"/>
</dbReference>
<dbReference type="GO" id="GO:0016052">
    <property type="term" value="P:carbohydrate catabolic process"/>
    <property type="evidence" value="ECO:0007669"/>
    <property type="project" value="TreeGrafter"/>
</dbReference>
<keyword evidence="2 7" id="KW-0963">Cytoplasm</keyword>
<feature type="active site" description="Proton donor/acceptor" evidence="7">
    <location>
        <position position="93"/>
    </location>
</feature>
<evidence type="ECO:0000256" key="1">
    <source>
        <dbReference type="ARBA" id="ARBA00010936"/>
    </source>
</evidence>
<dbReference type="GO" id="GO:0005737">
    <property type="term" value="C:cytoplasm"/>
    <property type="evidence" value="ECO:0007669"/>
    <property type="project" value="UniProtKB-SubCell"/>
</dbReference>
<sequence>MTKTELAHIIDHTLLDPKATPTDIARIANEALEHQFGAICVNSGYVQHAKSCLPSSQAPRIAATVGFPLGQANAAGKIAEAEQACRDGATEIDAVWNLGLFLGKQYDKVSEEIRLIKQALGSQIFLKIILETGWLTPEQIRQGTVLAVDAGADMVKTSTGFGAPGASIDAVRIMRESAPEAIGVKASGGIRTLADAMAMVDAGATRLGLSRSVSILAEWPISQS</sequence>
<dbReference type="GO" id="GO:0004139">
    <property type="term" value="F:deoxyribose-phosphate aldolase activity"/>
    <property type="evidence" value="ECO:0007669"/>
    <property type="project" value="UniProtKB-UniRule"/>
</dbReference>
<dbReference type="FunFam" id="3.20.20.70:FF:000044">
    <property type="entry name" value="Deoxyribose-phosphate aldolase"/>
    <property type="match status" value="1"/>
</dbReference>
<dbReference type="CDD" id="cd00959">
    <property type="entry name" value="DeoC"/>
    <property type="match status" value="1"/>
</dbReference>
<feature type="active site" description="Proton donor/acceptor" evidence="7">
    <location>
        <position position="185"/>
    </location>
</feature>
<dbReference type="EC" id="4.1.2.4" evidence="7"/>
<dbReference type="AlphaFoldDB" id="A0A2T2X8V6"/>
<comment type="function">
    <text evidence="6 7">Catalyzes a reversible aldol reaction between acetaldehyde and D-glyceraldehyde 3-phosphate to generate 2-deoxy-D-ribose 5-phosphate.</text>
</comment>
<evidence type="ECO:0000313" key="9">
    <source>
        <dbReference type="Proteomes" id="UP000242972"/>
    </source>
</evidence>
<dbReference type="Pfam" id="PF01791">
    <property type="entry name" value="DeoC"/>
    <property type="match status" value="1"/>
</dbReference>